<dbReference type="InParanoid" id="A0A1Z5RP81"/>
<feature type="region of interest" description="Disordered" evidence="1">
    <location>
        <begin position="129"/>
        <end position="148"/>
    </location>
</feature>
<feature type="region of interest" description="Disordered" evidence="1">
    <location>
        <begin position="181"/>
        <end position="233"/>
    </location>
</feature>
<organism evidence="2 3">
    <name type="scientific">Sorghum bicolor</name>
    <name type="common">Sorghum</name>
    <name type="synonym">Sorghum vulgare</name>
    <dbReference type="NCBI Taxonomy" id="4558"/>
    <lineage>
        <taxon>Eukaryota</taxon>
        <taxon>Viridiplantae</taxon>
        <taxon>Streptophyta</taxon>
        <taxon>Embryophyta</taxon>
        <taxon>Tracheophyta</taxon>
        <taxon>Spermatophyta</taxon>
        <taxon>Magnoliopsida</taxon>
        <taxon>Liliopsida</taxon>
        <taxon>Poales</taxon>
        <taxon>Poaceae</taxon>
        <taxon>PACMAD clade</taxon>
        <taxon>Panicoideae</taxon>
        <taxon>Andropogonodae</taxon>
        <taxon>Andropogoneae</taxon>
        <taxon>Sorghinae</taxon>
        <taxon>Sorghum</taxon>
    </lineage>
</organism>
<evidence type="ECO:0000313" key="3">
    <source>
        <dbReference type="Proteomes" id="UP000000768"/>
    </source>
</evidence>
<feature type="compositionally biased region" description="Basic and acidic residues" evidence="1">
    <location>
        <begin position="206"/>
        <end position="219"/>
    </location>
</feature>
<proteinExistence type="predicted"/>
<keyword evidence="3" id="KW-1185">Reference proteome</keyword>
<feature type="region of interest" description="Disordered" evidence="1">
    <location>
        <begin position="49"/>
        <end position="68"/>
    </location>
</feature>
<feature type="compositionally biased region" description="Polar residues" evidence="1">
    <location>
        <begin position="223"/>
        <end position="232"/>
    </location>
</feature>
<dbReference type="Gramene" id="OQU85255">
    <property type="protein sequence ID" value="OQU85255"/>
    <property type="gene ID" value="SORBI_3004G204650"/>
</dbReference>
<sequence length="246" mass="26643">MKDEESYEQRVRIGGGRGFERCAETQEEREVPGRSQLTYCSREAKAKGCGNCRGVHPRRQAPPPPARPLVATLRPSLRPGAFRPPDHCPRLGCPIRRPRLRGPCNPASIHAPGLPAQAAPVFKHISKPFRPPLAAGDPAGNPGFSPRRLASPLLDSPLLTTHSRLLLRRRPSAVASRLLLPSLSPSRPPSRPNCLIPTSTSASSPRWRDVTAEAAERKVRPTPGSTSCSSEEPTIARWLGGSNALI</sequence>
<gene>
    <name evidence="2" type="ORF">SORBI_3004G204650</name>
</gene>
<reference evidence="2 3" key="1">
    <citation type="journal article" date="2009" name="Nature">
        <title>The Sorghum bicolor genome and the diversification of grasses.</title>
        <authorList>
            <person name="Paterson A.H."/>
            <person name="Bowers J.E."/>
            <person name="Bruggmann R."/>
            <person name="Dubchak I."/>
            <person name="Grimwood J."/>
            <person name="Gundlach H."/>
            <person name="Haberer G."/>
            <person name="Hellsten U."/>
            <person name="Mitros T."/>
            <person name="Poliakov A."/>
            <person name="Schmutz J."/>
            <person name="Spannagl M."/>
            <person name="Tang H."/>
            <person name="Wang X."/>
            <person name="Wicker T."/>
            <person name="Bharti A.K."/>
            <person name="Chapman J."/>
            <person name="Feltus F.A."/>
            <person name="Gowik U."/>
            <person name="Grigoriev I.V."/>
            <person name="Lyons E."/>
            <person name="Maher C.A."/>
            <person name="Martis M."/>
            <person name="Narechania A."/>
            <person name="Otillar R.P."/>
            <person name="Penning B.W."/>
            <person name="Salamov A.A."/>
            <person name="Wang Y."/>
            <person name="Zhang L."/>
            <person name="Carpita N.C."/>
            <person name="Freeling M."/>
            <person name="Gingle A.R."/>
            <person name="Hash C.T."/>
            <person name="Keller B."/>
            <person name="Klein P."/>
            <person name="Kresovich S."/>
            <person name="McCann M.C."/>
            <person name="Ming R."/>
            <person name="Peterson D.G."/>
            <person name="Mehboob-ur-Rahman"/>
            <person name="Ware D."/>
            <person name="Westhoff P."/>
            <person name="Mayer K.F."/>
            <person name="Messing J."/>
            <person name="Rokhsar D.S."/>
        </authorList>
    </citation>
    <scope>NUCLEOTIDE SEQUENCE [LARGE SCALE GENOMIC DNA]</scope>
    <source>
        <strain evidence="3">cv. BTx623</strain>
    </source>
</reference>
<evidence type="ECO:0000313" key="2">
    <source>
        <dbReference type="EMBL" id="OQU85255.1"/>
    </source>
</evidence>
<evidence type="ECO:0000256" key="1">
    <source>
        <dbReference type="SAM" id="MobiDB-lite"/>
    </source>
</evidence>
<dbReference type="Proteomes" id="UP000000768">
    <property type="component" value="Chromosome 4"/>
</dbReference>
<protein>
    <submittedName>
        <fullName evidence="2">Uncharacterized protein</fullName>
    </submittedName>
</protein>
<name>A0A1Z5RP81_SORBI</name>
<accession>A0A1Z5RP81</accession>
<dbReference type="AlphaFoldDB" id="A0A1Z5RP81"/>
<reference evidence="3" key="2">
    <citation type="journal article" date="2018" name="Plant J.">
        <title>The Sorghum bicolor reference genome: improved assembly, gene annotations, a transcriptome atlas, and signatures of genome organization.</title>
        <authorList>
            <person name="McCormick R.F."/>
            <person name="Truong S.K."/>
            <person name="Sreedasyam A."/>
            <person name="Jenkins J."/>
            <person name="Shu S."/>
            <person name="Sims D."/>
            <person name="Kennedy M."/>
            <person name="Amirebrahimi M."/>
            <person name="Weers B.D."/>
            <person name="McKinley B."/>
            <person name="Mattison A."/>
            <person name="Morishige D.T."/>
            <person name="Grimwood J."/>
            <person name="Schmutz J."/>
            <person name="Mullet J.E."/>
        </authorList>
    </citation>
    <scope>NUCLEOTIDE SEQUENCE [LARGE SCALE GENOMIC DNA]</scope>
    <source>
        <strain evidence="3">cv. BTx623</strain>
    </source>
</reference>
<dbReference type="EMBL" id="CM000763">
    <property type="protein sequence ID" value="OQU85255.1"/>
    <property type="molecule type" value="Genomic_DNA"/>
</dbReference>